<protein>
    <recommendedName>
        <fullName evidence="1">Protein kinase domain-containing protein</fullName>
    </recommendedName>
</protein>
<dbReference type="PROSITE" id="PS50011">
    <property type="entry name" value="PROTEIN_KINASE_DOM"/>
    <property type="match status" value="1"/>
</dbReference>
<proteinExistence type="predicted"/>
<dbReference type="OrthoDB" id="4185642at2759"/>
<dbReference type="InterPro" id="IPR000719">
    <property type="entry name" value="Prot_kinase_dom"/>
</dbReference>
<comment type="caution">
    <text evidence="2">The sequence shown here is derived from an EMBL/GenBank/DDBJ whole genome shotgun (WGS) entry which is preliminary data.</text>
</comment>
<gene>
    <name evidence="2" type="ORF">PENFLA_c015G08372</name>
</gene>
<dbReference type="AlphaFoldDB" id="A0A1V6T3S1"/>
<name>A0A1V6T3S1_9EURO</name>
<evidence type="ECO:0000259" key="1">
    <source>
        <dbReference type="PROSITE" id="PS50011"/>
    </source>
</evidence>
<dbReference type="SUPFAM" id="SSF56112">
    <property type="entry name" value="Protein kinase-like (PK-like)"/>
    <property type="match status" value="1"/>
</dbReference>
<reference evidence="3" key="1">
    <citation type="journal article" date="2017" name="Nat. Microbiol.">
        <title>Global analysis of biosynthetic gene clusters reveals vast potential of secondary metabolite production in Penicillium species.</title>
        <authorList>
            <person name="Nielsen J.C."/>
            <person name="Grijseels S."/>
            <person name="Prigent S."/>
            <person name="Ji B."/>
            <person name="Dainat J."/>
            <person name="Nielsen K.F."/>
            <person name="Frisvad J.C."/>
            <person name="Workman M."/>
            <person name="Nielsen J."/>
        </authorList>
    </citation>
    <scope>NUCLEOTIDE SEQUENCE [LARGE SCALE GENOMIC DNA]</scope>
    <source>
        <strain evidence="3">IBT 14082</strain>
    </source>
</reference>
<dbReference type="GO" id="GO:0005524">
    <property type="term" value="F:ATP binding"/>
    <property type="evidence" value="ECO:0007669"/>
    <property type="project" value="InterPro"/>
</dbReference>
<evidence type="ECO:0000313" key="3">
    <source>
        <dbReference type="Proteomes" id="UP000191342"/>
    </source>
</evidence>
<sequence length="179" mass="20694">MNRFHENGDPGYAENSCDLNRFRRESNAYEKLLISGVCERGFVPKFYGYIDLDPAEFHPFFKLFTHGKFKAERTIARIPPKCREFELRELLGSPLYQAIEAMKEIHKAGVHHRDTYPRNLLLIRGNPDRLVWTDFDVATTFTDTGPKDLARSDYEIELVKGFGPALGRLCCCHVEHSVR</sequence>
<dbReference type="EMBL" id="MLQL01000015">
    <property type="protein sequence ID" value="OQE20922.1"/>
    <property type="molecule type" value="Genomic_DNA"/>
</dbReference>
<dbReference type="STRING" id="254877.A0A1V6T3S1"/>
<dbReference type="InterPro" id="IPR011009">
    <property type="entry name" value="Kinase-like_dom_sf"/>
</dbReference>
<dbReference type="Proteomes" id="UP000191342">
    <property type="component" value="Unassembled WGS sequence"/>
</dbReference>
<dbReference type="Gene3D" id="1.10.510.10">
    <property type="entry name" value="Transferase(Phosphotransferase) domain 1"/>
    <property type="match status" value="1"/>
</dbReference>
<evidence type="ECO:0000313" key="2">
    <source>
        <dbReference type="EMBL" id="OQE20922.1"/>
    </source>
</evidence>
<dbReference type="GO" id="GO:0004672">
    <property type="term" value="F:protein kinase activity"/>
    <property type="evidence" value="ECO:0007669"/>
    <property type="project" value="InterPro"/>
</dbReference>
<organism evidence="2 3">
    <name type="scientific">Penicillium flavigenum</name>
    <dbReference type="NCBI Taxonomy" id="254877"/>
    <lineage>
        <taxon>Eukaryota</taxon>
        <taxon>Fungi</taxon>
        <taxon>Dikarya</taxon>
        <taxon>Ascomycota</taxon>
        <taxon>Pezizomycotina</taxon>
        <taxon>Eurotiomycetes</taxon>
        <taxon>Eurotiomycetidae</taxon>
        <taxon>Eurotiales</taxon>
        <taxon>Aspergillaceae</taxon>
        <taxon>Penicillium</taxon>
    </lineage>
</organism>
<feature type="domain" description="Protein kinase" evidence="1">
    <location>
        <begin position="1"/>
        <end position="179"/>
    </location>
</feature>
<keyword evidence="3" id="KW-1185">Reference proteome</keyword>
<accession>A0A1V6T3S1</accession>